<sequence>MNKQHEYKTTIRWTGNLGKGTIDYRSYERSHTINSDNKPLIQASSDPAFRGDKDKYNPEELFLSSLSSCHMLWYLHFCAISGVVVKSYKDTPSGIMEETKNGGGRFTKVVLNPVIEVEEESMKEKAMDLHHKANEYCFIANSCNFKIDHSPVVNVAVP</sequence>
<dbReference type="PANTHER" id="PTHR42830">
    <property type="entry name" value="OSMOTICALLY INDUCIBLE FAMILY PROTEIN"/>
    <property type="match status" value="1"/>
</dbReference>
<dbReference type="SUPFAM" id="SSF82784">
    <property type="entry name" value="OsmC-like"/>
    <property type="match status" value="1"/>
</dbReference>
<dbReference type="Pfam" id="PF02566">
    <property type="entry name" value="OsmC"/>
    <property type="match status" value="1"/>
</dbReference>
<dbReference type="EMBL" id="JAPMUA010000005">
    <property type="protein sequence ID" value="MDG3587017.1"/>
    <property type="molecule type" value="Genomic_DNA"/>
</dbReference>
<dbReference type="InterPro" id="IPR036102">
    <property type="entry name" value="OsmC/Ohrsf"/>
</dbReference>
<comment type="caution">
    <text evidence="1">The sequence shown here is derived from an EMBL/GenBank/DDBJ whole genome shotgun (WGS) entry which is preliminary data.</text>
</comment>
<protein>
    <submittedName>
        <fullName evidence="1">OsmC family protein</fullName>
    </submittedName>
</protein>
<dbReference type="InterPro" id="IPR015946">
    <property type="entry name" value="KH_dom-like_a/b"/>
</dbReference>
<proteinExistence type="predicted"/>
<dbReference type="InterPro" id="IPR003718">
    <property type="entry name" value="OsmC/Ohr_fam"/>
</dbReference>
<dbReference type="RefSeq" id="WP_277900717.1">
    <property type="nucleotide sequence ID" value="NZ_JAPMUA010000005.1"/>
</dbReference>
<name>A0ABT6FV86_9FLAO</name>
<accession>A0ABT6FV86</accession>
<dbReference type="Gene3D" id="3.30.300.20">
    <property type="match status" value="1"/>
</dbReference>
<gene>
    <name evidence="1" type="ORF">OSR52_14170</name>
</gene>
<evidence type="ECO:0000313" key="1">
    <source>
        <dbReference type="EMBL" id="MDG3587017.1"/>
    </source>
</evidence>
<dbReference type="InterPro" id="IPR052707">
    <property type="entry name" value="OsmC_Ohr_Peroxiredoxin"/>
</dbReference>
<organism evidence="1 2">
    <name type="scientific">Galbibacter pacificus</name>
    <dbReference type="NCBI Taxonomy" id="2996052"/>
    <lineage>
        <taxon>Bacteria</taxon>
        <taxon>Pseudomonadati</taxon>
        <taxon>Bacteroidota</taxon>
        <taxon>Flavobacteriia</taxon>
        <taxon>Flavobacteriales</taxon>
        <taxon>Flavobacteriaceae</taxon>
        <taxon>Galbibacter</taxon>
    </lineage>
</organism>
<dbReference type="Proteomes" id="UP001153642">
    <property type="component" value="Unassembled WGS sequence"/>
</dbReference>
<dbReference type="PANTHER" id="PTHR42830:SF2">
    <property type="entry name" value="OSMC_OHR FAMILY PROTEIN"/>
    <property type="match status" value="1"/>
</dbReference>
<evidence type="ECO:0000313" key="2">
    <source>
        <dbReference type="Proteomes" id="UP001153642"/>
    </source>
</evidence>
<reference evidence="1" key="1">
    <citation type="submission" date="2022-11" db="EMBL/GenBank/DDBJ databases">
        <title>High-quality draft genome sequence of Galbibacter sp. strain CMA-7.</title>
        <authorList>
            <person name="Wei L."/>
            <person name="Dong C."/>
            <person name="Shao Z."/>
        </authorList>
    </citation>
    <scope>NUCLEOTIDE SEQUENCE</scope>
    <source>
        <strain evidence="1">CMA-7</strain>
    </source>
</reference>
<keyword evidence="2" id="KW-1185">Reference proteome</keyword>